<keyword evidence="3" id="KW-1266">Target cell cytoplasm</keyword>
<comment type="caution">
    <text evidence="6">The sequence shown here is derived from an EMBL/GenBank/DDBJ whole genome shotgun (WGS) entry which is preliminary data.</text>
</comment>
<dbReference type="GO" id="GO:0090729">
    <property type="term" value="F:toxin activity"/>
    <property type="evidence" value="ECO:0007669"/>
    <property type="project" value="UniProtKB-KW"/>
</dbReference>
<evidence type="ECO:0000313" key="7">
    <source>
        <dbReference type="Proteomes" id="UP001148834"/>
    </source>
</evidence>
<dbReference type="Pfam" id="PF04829">
    <property type="entry name" value="PT-VENN"/>
    <property type="match status" value="1"/>
</dbReference>
<dbReference type="EMBL" id="JAODIR010000078">
    <property type="protein sequence ID" value="MDD2168975.1"/>
    <property type="molecule type" value="Genomic_DNA"/>
</dbReference>
<comment type="subcellular location">
    <subcellularLocation>
        <location evidence="1">Target cell</location>
        <location evidence="1">Target cell cytoplasm</location>
    </subcellularLocation>
</comment>
<dbReference type="RefSeq" id="WP_075606697.1">
    <property type="nucleotide sequence ID" value="NZ_CP054198.1"/>
</dbReference>
<name>A0A6M8T306_GLAPU</name>
<keyword evidence="4" id="KW-0843">Virulence</keyword>
<gene>
    <name evidence="6" type="ORF">N5925_10425</name>
</gene>
<keyword evidence="2" id="KW-0800">Toxin</keyword>
<evidence type="ECO:0000256" key="2">
    <source>
        <dbReference type="ARBA" id="ARBA00022656"/>
    </source>
</evidence>
<dbReference type="InterPro" id="IPR006914">
    <property type="entry name" value="VENN_dom"/>
</dbReference>
<evidence type="ECO:0000256" key="4">
    <source>
        <dbReference type="ARBA" id="ARBA00023026"/>
    </source>
</evidence>
<sequence>MKQEAKEAKAKGNRQEAERLQAEASKWEKGGSYRQALSAVTNGIGLALGGAPTEGVVAGTLSPYINTEIKKATEGNETANILAHGVWGAMEAASQGGSALGGAAAAMTGEVGAKLLAEQLYGQSNPEHLSTEQKQTLSELSQVLAGATAGTVSGTTGGNGLTAVQAVATGMGVAKSAVENNFLKRTMENPNQIVQLGLLEEGNKVKKEIEKKATEEAVEEVIDIADKYAPQYLSFSGQIYGIGAKTAVNLRNGDVVAGWTFSPLVFPNRFGASANTNMGWITNLDDADLKTLDGARVTGSTINKVIEGNAFGISGCYKFGCIGYGQTIPNSRLDKKYHSFELGIGIGGNGGSINQERTQKVGNIIGDE</sequence>
<evidence type="ECO:0000256" key="3">
    <source>
        <dbReference type="ARBA" id="ARBA00022913"/>
    </source>
</evidence>
<reference evidence="6" key="1">
    <citation type="submission" date="2022-09" db="EMBL/GenBank/DDBJ databases">
        <title>Molecular characterization of Glaesserella parasuis strains circulating in commercial swine farms using whole-genome sequencing.</title>
        <authorList>
            <person name="Mugabi R."/>
            <person name="Clavijo M."/>
            <person name="Li G."/>
        </authorList>
    </citation>
    <scope>NUCLEOTIDE SEQUENCE</scope>
    <source>
        <strain evidence="6">0435-53</strain>
    </source>
</reference>
<dbReference type="Proteomes" id="UP001148834">
    <property type="component" value="Unassembled WGS sequence"/>
</dbReference>
<proteinExistence type="predicted"/>
<dbReference type="AlphaFoldDB" id="A0A6M8T306"/>
<evidence type="ECO:0000313" key="6">
    <source>
        <dbReference type="EMBL" id="MDD2168975.1"/>
    </source>
</evidence>
<evidence type="ECO:0000256" key="5">
    <source>
        <dbReference type="SAM" id="MobiDB-lite"/>
    </source>
</evidence>
<feature type="region of interest" description="Disordered" evidence="5">
    <location>
        <begin position="1"/>
        <end position="28"/>
    </location>
</feature>
<organism evidence="6 7">
    <name type="scientific">Glaesserella parasuis</name>
    <name type="common">Haemophilus parasuis</name>
    <dbReference type="NCBI Taxonomy" id="738"/>
    <lineage>
        <taxon>Bacteria</taxon>
        <taxon>Pseudomonadati</taxon>
        <taxon>Pseudomonadota</taxon>
        <taxon>Gammaproteobacteria</taxon>
        <taxon>Pasteurellales</taxon>
        <taxon>Pasteurellaceae</taxon>
        <taxon>Glaesserella</taxon>
    </lineage>
</organism>
<evidence type="ECO:0000256" key="1">
    <source>
        <dbReference type="ARBA" id="ARBA00004219"/>
    </source>
</evidence>
<accession>A0A6M8T306</accession>
<protein>
    <submittedName>
        <fullName evidence="6">VENN motif pre-toxin domain-containing protein</fullName>
    </submittedName>
</protein>